<name>A0A117MSK2_9ACTN</name>
<dbReference type="GO" id="GO:0007165">
    <property type="term" value="P:signal transduction"/>
    <property type="evidence" value="ECO:0007669"/>
    <property type="project" value="UniProtKB-KW"/>
</dbReference>
<evidence type="ECO:0000256" key="2">
    <source>
        <dbReference type="ARBA" id="ARBA00022989"/>
    </source>
</evidence>
<comment type="similarity">
    <text evidence="4">Belongs to the methyl-accepting chemotaxis (MCP) protein family.</text>
</comment>
<dbReference type="RefSeq" id="WP_067692132.1">
    <property type="nucleotide sequence ID" value="NZ_LLZH01000145.1"/>
</dbReference>
<evidence type="ECO:0000256" key="6">
    <source>
        <dbReference type="SAM" id="Phobius"/>
    </source>
</evidence>
<gene>
    <name evidence="9" type="ORF">ADL15_17890</name>
</gene>
<evidence type="ECO:0000256" key="4">
    <source>
        <dbReference type="ARBA" id="ARBA00029447"/>
    </source>
</evidence>
<dbReference type="SUPFAM" id="SSF58104">
    <property type="entry name" value="Methyl-accepting chemotaxis protein (MCP) signaling domain"/>
    <property type="match status" value="1"/>
</dbReference>
<dbReference type="PANTHER" id="PTHR32089:SF112">
    <property type="entry name" value="LYSOZYME-LIKE PROTEIN-RELATED"/>
    <property type="match status" value="1"/>
</dbReference>
<evidence type="ECO:0000313" key="10">
    <source>
        <dbReference type="Proteomes" id="UP000053244"/>
    </source>
</evidence>
<dbReference type="InterPro" id="IPR004089">
    <property type="entry name" value="MCPsignal_dom"/>
</dbReference>
<keyword evidence="3 5" id="KW-0807">Transducer</keyword>
<keyword evidence="10" id="KW-1185">Reference proteome</keyword>
<dbReference type="CDD" id="cd06225">
    <property type="entry name" value="HAMP"/>
    <property type="match status" value="1"/>
</dbReference>
<dbReference type="OrthoDB" id="1115140at2"/>
<reference evidence="9 10" key="1">
    <citation type="submission" date="2015-10" db="EMBL/GenBank/DDBJ databases">
        <authorList>
            <person name="Gilbert D.G."/>
        </authorList>
    </citation>
    <scope>NUCLEOTIDE SEQUENCE [LARGE SCALE GENOMIC DNA]</scope>
    <source>
        <strain evidence="9 10">NRRL B-16712</strain>
    </source>
</reference>
<protein>
    <submittedName>
        <fullName evidence="9">Chemotaxis protein</fullName>
    </submittedName>
</protein>
<evidence type="ECO:0000259" key="8">
    <source>
        <dbReference type="PROSITE" id="PS50885"/>
    </source>
</evidence>
<dbReference type="Proteomes" id="UP000053244">
    <property type="component" value="Unassembled WGS sequence"/>
</dbReference>
<dbReference type="Pfam" id="PF00672">
    <property type="entry name" value="HAMP"/>
    <property type="match status" value="1"/>
</dbReference>
<accession>A0A117MSK2</accession>
<dbReference type="PANTHER" id="PTHR32089">
    <property type="entry name" value="METHYL-ACCEPTING CHEMOTAXIS PROTEIN MCPB"/>
    <property type="match status" value="1"/>
</dbReference>
<proteinExistence type="inferred from homology"/>
<dbReference type="SMART" id="SM00304">
    <property type="entry name" value="HAMP"/>
    <property type="match status" value="1"/>
</dbReference>
<organism evidence="9 10">
    <name type="scientific">Actinoplanes awajinensis subsp. mycoplanecinus</name>
    <dbReference type="NCBI Taxonomy" id="135947"/>
    <lineage>
        <taxon>Bacteria</taxon>
        <taxon>Bacillati</taxon>
        <taxon>Actinomycetota</taxon>
        <taxon>Actinomycetes</taxon>
        <taxon>Micromonosporales</taxon>
        <taxon>Micromonosporaceae</taxon>
        <taxon>Actinoplanes</taxon>
    </lineage>
</organism>
<dbReference type="PRINTS" id="PR00260">
    <property type="entry name" value="CHEMTRNSDUCR"/>
</dbReference>
<dbReference type="AlphaFoldDB" id="A0A117MSK2"/>
<keyword evidence="1 6" id="KW-0812">Transmembrane</keyword>
<keyword evidence="2 6" id="KW-1133">Transmembrane helix</keyword>
<dbReference type="EMBL" id="LLZH01000145">
    <property type="protein sequence ID" value="KUL33412.1"/>
    <property type="molecule type" value="Genomic_DNA"/>
</dbReference>
<feature type="transmembrane region" description="Helical" evidence="6">
    <location>
        <begin position="199"/>
        <end position="218"/>
    </location>
</feature>
<dbReference type="SMART" id="SM00283">
    <property type="entry name" value="MA"/>
    <property type="match status" value="1"/>
</dbReference>
<keyword evidence="6" id="KW-0472">Membrane</keyword>
<evidence type="ECO:0000256" key="1">
    <source>
        <dbReference type="ARBA" id="ARBA00022692"/>
    </source>
</evidence>
<comment type="caution">
    <text evidence="9">The sequence shown here is derived from an EMBL/GenBank/DDBJ whole genome shotgun (WGS) entry which is preliminary data.</text>
</comment>
<dbReference type="InterPro" id="IPR003660">
    <property type="entry name" value="HAMP_dom"/>
</dbReference>
<evidence type="ECO:0000313" key="9">
    <source>
        <dbReference type="EMBL" id="KUL33412.1"/>
    </source>
</evidence>
<feature type="domain" description="HAMP" evidence="8">
    <location>
        <begin position="219"/>
        <end position="271"/>
    </location>
</feature>
<feature type="domain" description="Methyl-accepting transducer" evidence="7">
    <location>
        <begin position="283"/>
        <end position="519"/>
    </location>
</feature>
<dbReference type="GO" id="GO:0006935">
    <property type="term" value="P:chemotaxis"/>
    <property type="evidence" value="ECO:0007669"/>
    <property type="project" value="InterPro"/>
</dbReference>
<dbReference type="PROSITE" id="PS50885">
    <property type="entry name" value="HAMP"/>
    <property type="match status" value="1"/>
</dbReference>
<dbReference type="GO" id="GO:0004888">
    <property type="term" value="F:transmembrane signaling receptor activity"/>
    <property type="evidence" value="ECO:0007669"/>
    <property type="project" value="InterPro"/>
</dbReference>
<dbReference type="PROSITE" id="PS50111">
    <property type="entry name" value="CHEMOTAXIS_TRANSDUC_2"/>
    <property type="match status" value="1"/>
</dbReference>
<evidence type="ECO:0000259" key="7">
    <source>
        <dbReference type="PROSITE" id="PS50111"/>
    </source>
</evidence>
<dbReference type="Gene3D" id="1.10.287.950">
    <property type="entry name" value="Methyl-accepting chemotaxis protein"/>
    <property type="match status" value="1"/>
</dbReference>
<evidence type="ECO:0000256" key="3">
    <source>
        <dbReference type="ARBA" id="ARBA00023224"/>
    </source>
</evidence>
<dbReference type="InterPro" id="IPR004090">
    <property type="entry name" value="Chemotax_Me-accpt_rcpt"/>
</dbReference>
<sequence length="534" mass="55298">MTVLRRLRLAGRLAAAFGVVLALLGVAVAIGAIGLNRQSDAATATRGLLKLQHQVDEQKYYDGDISGWQIAYVWDTLRLGPKVAVAPATENRAGFLADKQKLLDLLNGTDTASMTADERTVFEGLKTTWTAYFDADLEAVAEYAKGDIPAGDKIILGPGYELYFKIVEGTDALVASVTGRAEKATYTAEQQAATARNSLIIAFALAVVAAVLLTVLVTRSVTGPVGRLVQNLQAMARGDLTVRADTDGADEIALMGRALDEAIIGIRTTVVEIADSGGRLTEASETMRRVSHEIDDAVAEADQQAGLAAQSASGVSGNVHTVAAGTDQMGSAISEISRNAGDAAQVASDAVAAARATSATINRLGDSSAQIGDVIATITAIAAQTNLLALNATIEAARAGESGKGFAVVASEVKDLAQETARATEQISQQIAAIQSDTGHAVTAIDEISRIIEQISDYQTTIASAVEQQSATTAEMNRGVSEAAAGATDIAGNIASVAHSTAASRAAAGQAARTAQDVETLADELRSAVQRFRF</sequence>
<dbReference type="Pfam" id="PF00015">
    <property type="entry name" value="MCPsignal"/>
    <property type="match status" value="1"/>
</dbReference>
<dbReference type="GO" id="GO:0016020">
    <property type="term" value="C:membrane"/>
    <property type="evidence" value="ECO:0007669"/>
    <property type="project" value="InterPro"/>
</dbReference>
<evidence type="ECO:0000256" key="5">
    <source>
        <dbReference type="PROSITE-ProRule" id="PRU00284"/>
    </source>
</evidence>